<organism evidence="2 3">
    <name type="scientific">Prorocentrum cordatum</name>
    <dbReference type="NCBI Taxonomy" id="2364126"/>
    <lineage>
        <taxon>Eukaryota</taxon>
        <taxon>Sar</taxon>
        <taxon>Alveolata</taxon>
        <taxon>Dinophyceae</taxon>
        <taxon>Prorocentrales</taxon>
        <taxon>Prorocentraceae</taxon>
        <taxon>Prorocentrum</taxon>
    </lineage>
</organism>
<gene>
    <name evidence="2" type="ORF">PCOR1329_LOCUS56319</name>
</gene>
<reference evidence="2" key="1">
    <citation type="submission" date="2023-10" db="EMBL/GenBank/DDBJ databases">
        <authorList>
            <person name="Chen Y."/>
            <person name="Shah S."/>
            <person name="Dougan E. K."/>
            <person name="Thang M."/>
            <person name="Chan C."/>
        </authorList>
    </citation>
    <scope>NUCLEOTIDE SEQUENCE [LARGE SCALE GENOMIC DNA]</scope>
</reference>
<feature type="region of interest" description="Disordered" evidence="1">
    <location>
        <begin position="228"/>
        <end position="247"/>
    </location>
</feature>
<feature type="compositionally biased region" description="Basic residues" evidence="1">
    <location>
        <begin position="168"/>
        <end position="188"/>
    </location>
</feature>
<evidence type="ECO:0000313" key="2">
    <source>
        <dbReference type="EMBL" id="CAK0870137.1"/>
    </source>
</evidence>
<dbReference type="Proteomes" id="UP001189429">
    <property type="component" value="Unassembled WGS sequence"/>
</dbReference>
<protein>
    <submittedName>
        <fullName evidence="2">Uncharacterized protein</fullName>
    </submittedName>
</protein>
<dbReference type="EMBL" id="CAUYUJ010016929">
    <property type="protein sequence ID" value="CAK0870137.1"/>
    <property type="molecule type" value="Genomic_DNA"/>
</dbReference>
<feature type="compositionally biased region" description="Low complexity" evidence="1">
    <location>
        <begin position="197"/>
        <end position="209"/>
    </location>
</feature>
<comment type="caution">
    <text evidence="2">The sequence shown here is derived from an EMBL/GenBank/DDBJ whole genome shotgun (WGS) entry which is preliminary data.</text>
</comment>
<name>A0ABN9VAV5_9DINO</name>
<evidence type="ECO:0000313" key="3">
    <source>
        <dbReference type="Proteomes" id="UP001189429"/>
    </source>
</evidence>
<evidence type="ECO:0000256" key="1">
    <source>
        <dbReference type="SAM" id="MobiDB-lite"/>
    </source>
</evidence>
<proteinExistence type="predicted"/>
<sequence>QVAQMTGSCRVSDAIRSRFSAWKAQKSELYTSLPKARYGLTDYHDTRHITEPSVPLSGQYMPDSERFKTTNHVMSAFSVPDHAHPQTSDDLRKHSLREYKVERIRDRQRDFSERCWAANEAAQNFDDRKMAHKALTLMNYERQTRTDGLQLSGPPGPVSGRAAVRPRAAARKGGHSYRIRAARARSRPVPRAPPQPRCRSCSCSSRPSSDWGAYSGLAAPLPLTPRCHSCPSSLSSRAPPHPEGAGP</sequence>
<accession>A0ABN9VAV5</accession>
<feature type="non-terminal residue" evidence="2">
    <location>
        <position position="1"/>
    </location>
</feature>
<feature type="region of interest" description="Disordered" evidence="1">
    <location>
        <begin position="146"/>
        <end position="210"/>
    </location>
</feature>
<keyword evidence="3" id="KW-1185">Reference proteome</keyword>